<dbReference type="PROSITE" id="PS50234">
    <property type="entry name" value="VWFA"/>
    <property type="match status" value="1"/>
</dbReference>
<dbReference type="InterPro" id="IPR011392">
    <property type="entry name" value="Tellurite-R_TerY"/>
</dbReference>
<dbReference type="PIRSF" id="PIRSF020634">
    <property type="entry name" value="TerY_vWA"/>
    <property type="match status" value="1"/>
</dbReference>
<accession>A0ABS4GWN4</accession>
<comment type="caution">
    <text evidence="2">The sequence shown here is derived from an EMBL/GenBank/DDBJ whole genome shotgun (WGS) entry which is preliminary data.</text>
</comment>
<protein>
    <submittedName>
        <fullName evidence="2">Uncharacterized protein YegL</fullName>
    </submittedName>
</protein>
<organism evidence="2 3">
    <name type="scientific">Ammoniphilus resinae</name>
    <dbReference type="NCBI Taxonomy" id="861532"/>
    <lineage>
        <taxon>Bacteria</taxon>
        <taxon>Bacillati</taxon>
        <taxon>Bacillota</taxon>
        <taxon>Bacilli</taxon>
        <taxon>Bacillales</taxon>
        <taxon>Paenibacillaceae</taxon>
        <taxon>Aneurinibacillus group</taxon>
        <taxon>Ammoniphilus</taxon>
    </lineage>
</organism>
<dbReference type="InterPro" id="IPR002035">
    <property type="entry name" value="VWF_A"/>
</dbReference>
<gene>
    <name evidence="2" type="ORF">J2Z37_004691</name>
</gene>
<dbReference type="Proteomes" id="UP001519343">
    <property type="component" value="Unassembled WGS sequence"/>
</dbReference>
<proteinExistence type="predicted"/>
<keyword evidence="3" id="KW-1185">Reference proteome</keyword>
<name>A0ABS4GWN4_9BACL</name>
<dbReference type="SMART" id="SM00327">
    <property type="entry name" value="VWA"/>
    <property type="match status" value="1"/>
</dbReference>
<reference evidence="2 3" key="1">
    <citation type="submission" date="2021-03" db="EMBL/GenBank/DDBJ databases">
        <title>Genomic Encyclopedia of Type Strains, Phase IV (KMG-IV): sequencing the most valuable type-strain genomes for metagenomic binning, comparative biology and taxonomic classification.</title>
        <authorList>
            <person name="Goeker M."/>
        </authorList>
    </citation>
    <scope>NUCLEOTIDE SEQUENCE [LARGE SCALE GENOMIC DNA]</scope>
    <source>
        <strain evidence="2 3">DSM 24738</strain>
    </source>
</reference>
<evidence type="ECO:0000259" key="1">
    <source>
        <dbReference type="PROSITE" id="PS50234"/>
    </source>
</evidence>
<dbReference type="Gene3D" id="3.40.50.410">
    <property type="entry name" value="von Willebrand factor, type A domain"/>
    <property type="match status" value="1"/>
</dbReference>
<dbReference type="SUPFAM" id="SSF53300">
    <property type="entry name" value="vWA-like"/>
    <property type="match status" value="1"/>
</dbReference>
<feature type="domain" description="VWFA" evidence="1">
    <location>
        <begin position="20"/>
        <end position="174"/>
    </location>
</feature>
<dbReference type="Pfam" id="PF00092">
    <property type="entry name" value="VWA"/>
    <property type="match status" value="1"/>
</dbReference>
<dbReference type="EMBL" id="JAGGKT010000025">
    <property type="protein sequence ID" value="MBP1934671.1"/>
    <property type="molecule type" value="Genomic_DNA"/>
</dbReference>
<dbReference type="RefSeq" id="WP_209812658.1">
    <property type="nucleotide sequence ID" value="NZ_JAGGKT010000025.1"/>
</dbReference>
<evidence type="ECO:0000313" key="3">
    <source>
        <dbReference type="Proteomes" id="UP001519343"/>
    </source>
</evidence>
<evidence type="ECO:0000313" key="2">
    <source>
        <dbReference type="EMBL" id="MBP1934671.1"/>
    </source>
</evidence>
<sequence>MSNLELFDEDLLDNPSARVPVCLVLDTSYSMSGKPIDELNRGVKMFMEEVLADEMASLSAEIAIVTFGGGVQKEVEFASIEKQTVPYLTTSGNTPMGEAVNLALDMLEARKKTYASLGISYYQPWMVLMTDGAPTDDISIAARRTSDLINNKKLTIFPIGIGDKAHMETLQQFSPKLPPVRLKGLHFKEFFMWLSQSITMKSRSTPGEDIKALPINPWADLSL</sequence>
<dbReference type="InterPro" id="IPR036465">
    <property type="entry name" value="vWFA_dom_sf"/>
</dbReference>